<protein>
    <submittedName>
        <fullName evidence="2">GNAT family N-acetyltransferase</fullName>
    </submittedName>
</protein>
<dbReference type="SUPFAM" id="SSF55729">
    <property type="entry name" value="Acyl-CoA N-acyltransferases (Nat)"/>
    <property type="match status" value="1"/>
</dbReference>
<keyword evidence="2" id="KW-0808">Transferase</keyword>
<dbReference type="PROSITE" id="PS51186">
    <property type="entry name" value="GNAT"/>
    <property type="match status" value="1"/>
</dbReference>
<organism evidence="2 3">
    <name type="scientific">Pseudomonas vranovensis</name>
    <dbReference type="NCBI Taxonomy" id="321661"/>
    <lineage>
        <taxon>Bacteria</taxon>
        <taxon>Pseudomonadati</taxon>
        <taxon>Pseudomonadota</taxon>
        <taxon>Gammaproteobacteria</taxon>
        <taxon>Pseudomonadales</taxon>
        <taxon>Pseudomonadaceae</taxon>
        <taxon>Pseudomonas</taxon>
    </lineage>
</organism>
<evidence type="ECO:0000259" key="1">
    <source>
        <dbReference type="PROSITE" id="PS51186"/>
    </source>
</evidence>
<dbReference type="InterPro" id="IPR016181">
    <property type="entry name" value="Acyl_CoA_acyltransferase"/>
</dbReference>
<reference evidence="2 3" key="1">
    <citation type="submission" date="2016-10" db="EMBL/GenBank/DDBJ databases">
        <title>Comparative genome analysis of multiple Pseudomonas spp. focuses on biocontrol and plant growth promoting traits.</title>
        <authorList>
            <person name="Tao X.-Y."/>
            <person name="Taylor C.G."/>
        </authorList>
    </citation>
    <scope>NUCLEOTIDE SEQUENCE [LARGE SCALE GENOMIC DNA]</scope>
    <source>
        <strain evidence="2 3">15D11</strain>
    </source>
</reference>
<keyword evidence="3" id="KW-1185">Reference proteome</keyword>
<gene>
    <name evidence="2" type="ORF">BHU25_14515</name>
</gene>
<proteinExistence type="predicted"/>
<dbReference type="InterPro" id="IPR000182">
    <property type="entry name" value="GNAT_dom"/>
</dbReference>
<dbReference type="AlphaFoldDB" id="A0A423DMK4"/>
<evidence type="ECO:0000313" key="2">
    <source>
        <dbReference type="EMBL" id="ROL72815.1"/>
    </source>
</evidence>
<dbReference type="CDD" id="cd04301">
    <property type="entry name" value="NAT_SF"/>
    <property type="match status" value="1"/>
</dbReference>
<dbReference type="Proteomes" id="UP000285286">
    <property type="component" value="Unassembled WGS sequence"/>
</dbReference>
<evidence type="ECO:0000313" key="3">
    <source>
        <dbReference type="Proteomes" id="UP000285286"/>
    </source>
</evidence>
<dbReference type="RefSeq" id="WP_123566396.1">
    <property type="nucleotide sequence ID" value="NZ_MOAM01000022.1"/>
</dbReference>
<sequence length="167" mass="18647">MNPLGLSFRPIGQGDLPFLEHLYATTRAGEMSHSGWSAAQIAQFLRQQFNAQHQYYQAHYPDGEFLLVERQGQAIGRLYLFWGQTALNLIDIALLPACIGQGTGSAILDDLLRRADQRGLACELCVEHYNPAQRLYARLGFIPVGESGVYRRLRREPVPGCLMAQAS</sequence>
<comment type="caution">
    <text evidence="2">The sequence shown here is derived from an EMBL/GenBank/DDBJ whole genome shotgun (WGS) entry which is preliminary data.</text>
</comment>
<dbReference type="EMBL" id="MOAM01000022">
    <property type="protein sequence ID" value="ROL72815.1"/>
    <property type="molecule type" value="Genomic_DNA"/>
</dbReference>
<feature type="domain" description="N-acetyltransferase" evidence="1">
    <location>
        <begin position="6"/>
        <end position="167"/>
    </location>
</feature>
<accession>A0A423DMK4</accession>
<dbReference type="Gene3D" id="3.40.630.30">
    <property type="match status" value="1"/>
</dbReference>
<name>A0A423DMK4_9PSED</name>
<dbReference type="GO" id="GO:0016747">
    <property type="term" value="F:acyltransferase activity, transferring groups other than amino-acyl groups"/>
    <property type="evidence" value="ECO:0007669"/>
    <property type="project" value="InterPro"/>
</dbReference>
<dbReference type="Pfam" id="PF00583">
    <property type="entry name" value="Acetyltransf_1"/>
    <property type="match status" value="1"/>
</dbReference>